<evidence type="ECO:0000313" key="1">
    <source>
        <dbReference type="EMBL" id="MCS3951978.1"/>
    </source>
</evidence>
<gene>
    <name evidence="1" type="ORF">GGP83_001934</name>
</gene>
<organism evidence="1 2">
    <name type="scientific">Salinibacter ruber</name>
    <dbReference type="NCBI Taxonomy" id="146919"/>
    <lineage>
        <taxon>Bacteria</taxon>
        <taxon>Pseudomonadati</taxon>
        <taxon>Rhodothermota</taxon>
        <taxon>Rhodothermia</taxon>
        <taxon>Rhodothermales</taxon>
        <taxon>Salinibacteraceae</taxon>
        <taxon>Salinibacter</taxon>
    </lineage>
</organism>
<sequence length="73" mass="7563">MHKSKVLGLAGVLLALIGAGCDAIAPGGDKKGQSQIEERLIGRWRLEAQVTADLVVAAEPQTILDPDAQGEGD</sequence>
<reference evidence="1" key="1">
    <citation type="submission" date="2022-08" db="EMBL/GenBank/DDBJ databases">
        <title>Genomic Encyclopedia of Type Strains, Phase V (KMG-V): Genome sequencing to study the core and pangenomes of soil and plant-associated prokaryotes.</title>
        <authorList>
            <person name="Whitman W."/>
        </authorList>
    </citation>
    <scope>NUCLEOTIDE SEQUENCE</scope>
    <source>
        <strain evidence="1">SP2017</strain>
    </source>
</reference>
<protein>
    <submittedName>
        <fullName evidence="1">Uncharacterized protein</fullName>
    </submittedName>
</protein>
<comment type="caution">
    <text evidence="1">The sequence shown here is derived from an EMBL/GenBank/DDBJ whole genome shotgun (WGS) entry which is preliminary data.</text>
</comment>
<dbReference type="Proteomes" id="UP001155010">
    <property type="component" value="Unassembled WGS sequence"/>
</dbReference>
<dbReference type="EMBL" id="JANUBB010000007">
    <property type="protein sequence ID" value="MCS3951978.1"/>
    <property type="molecule type" value="Genomic_DNA"/>
</dbReference>
<evidence type="ECO:0000313" key="2">
    <source>
        <dbReference type="Proteomes" id="UP001155010"/>
    </source>
</evidence>
<name>A0A9X2Z4Q1_9BACT</name>
<dbReference type="PROSITE" id="PS51257">
    <property type="entry name" value="PROKAR_LIPOPROTEIN"/>
    <property type="match status" value="1"/>
</dbReference>
<proteinExistence type="predicted"/>
<accession>A0A9X2Z4Q1</accession>
<dbReference type="AlphaFoldDB" id="A0A9X2Z4Q1"/>
<dbReference type="RefSeq" id="WP_259081961.1">
    <property type="nucleotide sequence ID" value="NZ_JANTZG010000002.1"/>
</dbReference>